<dbReference type="Proteomes" id="UP000309992">
    <property type="component" value="Unassembled WGS sequence"/>
</dbReference>
<feature type="signal peptide" evidence="2">
    <location>
        <begin position="1"/>
        <end position="20"/>
    </location>
</feature>
<keyword evidence="2" id="KW-0732">Signal</keyword>
<evidence type="ECO:0000256" key="1">
    <source>
        <dbReference type="SAM" id="MobiDB-lite"/>
    </source>
</evidence>
<protein>
    <submittedName>
        <fullName evidence="3">DUF3558 domain-containing protein</fullName>
    </submittedName>
</protein>
<name>A0ABY2SCT7_9PSEU</name>
<dbReference type="Pfam" id="PF12079">
    <property type="entry name" value="DUF3558"/>
    <property type="match status" value="2"/>
</dbReference>
<proteinExistence type="predicted"/>
<gene>
    <name evidence="3" type="ORF">FCN18_02490</name>
</gene>
<evidence type="ECO:0000256" key="2">
    <source>
        <dbReference type="SAM" id="SignalP"/>
    </source>
</evidence>
<dbReference type="PROSITE" id="PS51257">
    <property type="entry name" value="PROKAR_LIPOPROTEIN"/>
    <property type="match status" value="1"/>
</dbReference>
<keyword evidence="4" id="KW-1185">Reference proteome</keyword>
<dbReference type="InterPro" id="IPR024520">
    <property type="entry name" value="DUF3558"/>
</dbReference>
<organism evidence="3 4">
    <name type="scientific">Prauserella endophytica</name>
    <dbReference type="NCBI Taxonomy" id="1592324"/>
    <lineage>
        <taxon>Bacteria</taxon>
        <taxon>Bacillati</taxon>
        <taxon>Actinomycetota</taxon>
        <taxon>Actinomycetes</taxon>
        <taxon>Pseudonocardiales</taxon>
        <taxon>Pseudonocardiaceae</taxon>
        <taxon>Prauserella</taxon>
        <taxon>Prauserella coralliicola group</taxon>
    </lineage>
</organism>
<comment type="caution">
    <text evidence="3">The sequence shown here is derived from an EMBL/GenBank/DDBJ whole genome shotgun (WGS) entry which is preliminary data.</text>
</comment>
<sequence length="332" mass="34157">MLRAKALVLLAAGVLLSSCATTVGGTAQPLANPPTSEDKAAAGEPCSLLTPEESTALGLVEEGQFTPGEPSQLLPPSCTWAQADPMSDLDSLTAGFETAVPLVDYVDGVEPQRTLEIGGLEWGHYPDPLTGGSVCLLATELSETSFVVLSTSDFSDESKACVVAEAAAPYVSAHLPGGEPAPEPTPEPEPEPSPLASVDACTLLKPEQAEQLGFSGAADPLDGSEQDGIPPGCQWQDTDGERGVKALDLYAGDRPAQEWPYADGQGEPVEAGGKTWTVFPGPGGIEVNCQATLSFTETSSVMLTSGNLDDPAKACERVRAAIPLVTGNLPAA</sequence>
<evidence type="ECO:0000313" key="3">
    <source>
        <dbReference type="EMBL" id="TKG73457.1"/>
    </source>
</evidence>
<accession>A0ABY2SCT7</accession>
<dbReference type="EMBL" id="SWMS01000001">
    <property type="protein sequence ID" value="TKG73457.1"/>
    <property type="molecule type" value="Genomic_DNA"/>
</dbReference>
<feature type="region of interest" description="Disordered" evidence="1">
    <location>
        <begin position="214"/>
        <end position="235"/>
    </location>
</feature>
<reference evidence="3 4" key="1">
    <citation type="journal article" date="2015" name="Antonie Van Leeuwenhoek">
        <title>Prauserella endophytica sp. nov., an endophytic actinobacterium isolated from Tamarix taklamakanensis.</title>
        <authorList>
            <person name="Liu J.M."/>
            <person name="Habden X."/>
            <person name="Guo L."/>
            <person name="Tuo L."/>
            <person name="Jiang Z.K."/>
            <person name="Liu S.W."/>
            <person name="Liu X.F."/>
            <person name="Chen L."/>
            <person name="Li R.F."/>
            <person name="Zhang Y.Q."/>
            <person name="Sun C.H."/>
        </authorList>
    </citation>
    <scope>NUCLEOTIDE SEQUENCE [LARGE SCALE GENOMIC DNA]</scope>
    <source>
        <strain evidence="3 4">CGMCC 4.7182</strain>
    </source>
</reference>
<feature type="chain" id="PRO_5046957446" evidence="2">
    <location>
        <begin position="21"/>
        <end position="332"/>
    </location>
</feature>
<feature type="region of interest" description="Disordered" evidence="1">
    <location>
        <begin position="173"/>
        <end position="196"/>
    </location>
</feature>
<evidence type="ECO:0000313" key="4">
    <source>
        <dbReference type="Proteomes" id="UP000309992"/>
    </source>
</evidence>
<feature type="compositionally biased region" description="Pro residues" evidence="1">
    <location>
        <begin position="179"/>
        <end position="193"/>
    </location>
</feature>